<proteinExistence type="predicted"/>
<dbReference type="InterPro" id="IPR029064">
    <property type="entry name" value="Ribosomal_eL30-like_sf"/>
</dbReference>
<organism evidence="2">
    <name type="scientific">Edaphobacter paludis</name>
    <dbReference type="NCBI Taxonomy" id="3035702"/>
    <lineage>
        <taxon>Bacteria</taxon>
        <taxon>Pseudomonadati</taxon>
        <taxon>Acidobacteriota</taxon>
        <taxon>Terriglobia</taxon>
        <taxon>Terriglobales</taxon>
        <taxon>Acidobacteriaceae</taxon>
        <taxon>Edaphobacter</taxon>
    </lineage>
</organism>
<dbReference type="EMBL" id="CP121195">
    <property type="protein sequence ID" value="XBH15193.1"/>
    <property type="molecule type" value="Genomic_DNA"/>
</dbReference>
<protein>
    <submittedName>
        <fullName evidence="2">Uncharacterized protein</fullName>
    </submittedName>
</protein>
<sequence>MAIDRIIEESLNSIRQVSELAEVAKPPCLSIYLSAYSPENDSIRFDAQFKAALQLATQKLGSTAVLADGDDLPLEQLRQFAKERRWEKERGGLAFFCARNLIRIFRTSHVVSESVHVGNDFHITPLLSVLSKPTQFIILALSEKHVRLLRCSNFEAVEVDLPASIPRSVEQAGAFDKPDHDLEARSAAGSAPGSRSRIHFGTGTAEEKTEEYISHFFRIIDHEINQRYRGEELPLILAAVERELAIYKKLSNYPHLLEGNIQGSPERVSNSDLHHSALKVLDDEAAVDETNLLSQFAEKQSSGLTLTGIPSMLTAARSGHIQLLLLSEQNRASDQEELLNLIALETLRHGGHVATFAHQQLPSGGSAAAILRYKAFDATAQVKDR</sequence>
<accession>A0AAU7DDJ2</accession>
<evidence type="ECO:0000313" key="2">
    <source>
        <dbReference type="EMBL" id="XBH15193.1"/>
    </source>
</evidence>
<dbReference type="Pfam" id="PF18845">
    <property type="entry name" value="baeRF_family3"/>
    <property type="match status" value="1"/>
</dbReference>
<dbReference type="InterPro" id="IPR041289">
    <property type="entry name" value="Bact_RF_family3"/>
</dbReference>
<gene>
    <name evidence="1" type="ORF">P4G45_08035</name>
    <name evidence="2" type="ORF">P8936_08505</name>
</gene>
<reference evidence="2" key="1">
    <citation type="submission" date="2023-03" db="EMBL/GenBank/DDBJ databases">
        <title>Edaphobacter sp.</title>
        <authorList>
            <person name="Huber K.J."/>
            <person name="Papendorf J."/>
            <person name="Pilke C."/>
            <person name="Bunk B."/>
            <person name="Sproeer C."/>
            <person name="Pester M."/>
        </authorList>
    </citation>
    <scope>NUCLEOTIDE SEQUENCE</scope>
    <source>
        <strain evidence="1">DSM 109919</strain>
        <strain evidence="2">DSM 109920</strain>
    </source>
</reference>
<dbReference type="EMBL" id="CP121194">
    <property type="protein sequence ID" value="XBH11663.1"/>
    <property type="molecule type" value="Genomic_DNA"/>
</dbReference>
<name>A0AAU7DDJ2_9BACT</name>
<evidence type="ECO:0000313" key="1">
    <source>
        <dbReference type="EMBL" id="XBH11663.1"/>
    </source>
</evidence>
<dbReference type="KEGG" id="epl:P4G45_08035"/>
<dbReference type="Gene3D" id="3.30.1330.30">
    <property type="match status" value="1"/>
</dbReference>
<accession>A0AAU7D1N5</accession>
<dbReference type="RefSeq" id="WP_348269153.1">
    <property type="nucleotide sequence ID" value="NZ_CP121194.1"/>
</dbReference>
<dbReference type="AlphaFoldDB" id="A0AAU7DDJ2"/>